<organism evidence="1 2">
    <name type="scientific">Puccinia striiformis f. sp. tritici PST-78</name>
    <dbReference type="NCBI Taxonomy" id="1165861"/>
    <lineage>
        <taxon>Eukaryota</taxon>
        <taxon>Fungi</taxon>
        <taxon>Dikarya</taxon>
        <taxon>Basidiomycota</taxon>
        <taxon>Pucciniomycotina</taxon>
        <taxon>Pucciniomycetes</taxon>
        <taxon>Pucciniales</taxon>
        <taxon>Pucciniaceae</taxon>
        <taxon>Puccinia</taxon>
    </lineage>
</organism>
<dbReference type="OrthoDB" id="10325491at2759"/>
<accession>A0A0L0V8S8</accession>
<dbReference type="Proteomes" id="UP000054564">
    <property type="component" value="Unassembled WGS sequence"/>
</dbReference>
<sequence>MTGSVILAILFHWAYLNIITVILNAPAAMVALPTPPVIRQVESVVDGAHVGTLVNSETRDLAGGGRDLRGSGSRDENLLGGATTPITYHVKASDEETLLGLIQAKEEKVAKRKHDMDITGCKRTKELYQRPPDTSSLEERAVIKAALKEHQLEKRWFHFSSLYRMIFQRRQWKQDQLYLKLRNLKEISSSGGINPPEAQLAIDRLSILEYKGFDFSAKEGQLIENLSKQAKSKSPRGEDMHFELIKEDRELINHIAWERVLRRKVEEIARKMKDFRRLEDSGNEDAGKIVRALRHMERIMSYDKARWSPETTRLLETIKAMKTDGDSPKLLLDTKDIKTVRDLEKTWARMKLDKFFDKAAAAEAKSVMRSGSRGEVPFRDATTHTFSSSGHINNNVKASDEEVLLGLIAAKEHEVATKKGSMYRDGSEAYLDIHERQPFISSLEELGIDKTALKEHRSKKSRFVSSKLYRRLFKWNQWNQDQLELKLKKLRKISLSGAIDHSRAQLAIDRLSLLKSQGIDFSKAQGQLIEELSKQVKSIGAGENNKEFKFKFKLTKNHEELIENIAWEKVIGRMVTTQ</sequence>
<reference evidence="2" key="1">
    <citation type="submission" date="2014-03" db="EMBL/GenBank/DDBJ databases">
        <title>The Genome Sequence of Puccinia striiformis f. sp. tritici PST-78.</title>
        <authorList>
            <consortium name="The Broad Institute Genome Sequencing Platform"/>
            <person name="Cuomo C."/>
            <person name="Hulbert S."/>
            <person name="Chen X."/>
            <person name="Walker B."/>
            <person name="Young S.K."/>
            <person name="Zeng Q."/>
            <person name="Gargeya S."/>
            <person name="Fitzgerald M."/>
            <person name="Haas B."/>
            <person name="Abouelleil A."/>
            <person name="Alvarado L."/>
            <person name="Arachchi H.M."/>
            <person name="Berlin A.M."/>
            <person name="Chapman S.B."/>
            <person name="Goldberg J."/>
            <person name="Griggs A."/>
            <person name="Gujja S."/>
            <person name="Hansen M."/>
            <person name="Howarth C."/>
            <person name="Imamovic A."/>
            <person name="Larimer J."/>
            <person name="McCowan C."/>
            <person name="Montmayeur A."/>
            <person name="Murphy C."/>
            <person name="Neiman D."/>
            <person name="Pearson M."/>
            <person name="Priest M."/>
            <person name="Roberts A."/>
            <person name="Saif S."/>
            <person name="Shea T."/>
            <person name="Sisk P."/>
            <person name="Sykes S."/>
            <person name="Wortman J."/>
            <person name="Nusbaum C."/>
            <person name="Birren B."/>
        </authorList>
    </citation>
    <scope>NUCLEOTIDE SEQUENCE [LARGE SCALE GENOMIC DNA]</scope>
    <source>
        <strain evidence="2">race PST-78</strain>
    </source>
</reference>
<protein>
    <submittedName>
        <fullName evidence="1">Uncharacterized protein</fullName>
    </submittedName>
</protein>
<dbReference type="AlphaFoldDB" id="A0A0L0V8S8"/>
<dbReference type="EMBL" id="AJIL01000097">
    <property type="protein sequence ID" value="KNE95389.1"/>
    <property type="molecule type" value="Genomic_DNA"/>
</dbReference>
<keyword evidence="2" id="KW-1185">Reference proteome</keyword>
<gene>
    <name evidence="1" type="ORF">PSTG_11242</name>
</gene>
<evidence type="ECO:0000313" key="2">
    <source>
        <dbReference type="Proteomes" id="UP000054564"/>
    </source>
</evidence>
<comment type="caution">
    <text evidence="1">The sequence shown here is derived from an EMBL/GenBank/DDBJ whole genome shotgun (WGS) entry which is preliminary data.</text>
</comment>
<name>A0A0L0V8S8_9BASI</name>
<proteinExistence type="predicted"/>
<evidence type="ECO:0000313" key="1">
    <source>
        <dbReference type="EMBL" id="KNE95389.1"/>
    </source>
</evidence>